<dbReference type="Proteomes" id="UP000789366">
    <property type="component" value="Unassembled WGS sequence"/>
</dbReference>
<evidence type="ECO:0000313" key="2">
    <source>
        <dbReference type="Proteomes" id="UP000789366"/>
    </source>
</evidence>
<dbReference type="EMBL" id="CAJVPW010007262">
    <property type="protein sequence ID" value="CAG8578796.1"/>
    <property type="molecule type" value="Genomic_DNA"/>
</dbReference>
<reference evidence="1" key="1">
    <citation type="submission" date="2021-06" db="EMBL/GenBank/DDBJ databases">
        <authorList>
            <person name="Kallberg Y."/>
            <person name="Tangrot J."/>
            <person name="Rosling A."/>
        </authorList>
    </citation>
    <scope>NUCLEOTIDE SEQUENCE</scope>
    <source>
        <strain evidence="1">28 12/20/2015</strain>
    </source>
</reference>
<sequence length="121" mass="13818">MEEYLFKSSFDNEEVNSDSSQEFSVDIAAENYEETFAFDWQSLRKACELTMKTDEKTNKSPESDDEFSEGDNMTKSSEKEFEKLLSTQPEKELSSNLELIVLIEAPIDDTTSTPMDDITSL</sequence>
<organism evidence="1 2">
    <name type="scientific">Cetraspora pellucida</name>
    <dbReference type="NCBI Taxonomy" id="1433469"/>
    <lineage>
        <taxon>Eukaryota</taxon>
        <taxon>Fungi</taxon>
        <taxon>Fungi incertae sedis</taxon>
        <taxon>Mucoromycota</taxon>
        <taxon>Glomeromycotina</taxon>
        <taxon>Glomeromycetes</taxon>
        <taxon>Diversisporales</taxon>
        <taxon>Gigasporaceae</taxon>
        <taxon>Cetraspora</taxon>
    </lineage>
</organism>
<evidence type="ECO:0000313" key="1">
    <source>
        <dbReference type="EMBL" id="CAG8578796.1"/>
    </source>
</evidence>
<accession>A0ACA9MDA4</accession>
<protein>
    <submittedName>
        <fullName evidence="1">15528_t:CDS:1</fullName>
    </submittedName>
</protein>
<gene>
    <name evidence="1" type="ORF">SPELUC_LOCUS6280</name>
</gene>
<keyword evidence="2" id="KW-1185">Reference proteome</keyword>
<name>A0ACA9MDA4_9GLOM</name>
<comment type="caution">
    <text evidence="1">The sequence shown here is derived from an EMBL/GenBank/DDBJ whole genome shotgun (WGS) entry which is preliminary data.</text>
</comment>
<proteinExistence type="predicted"/>